<protein>
    <submittedName>
        <fullName evidence="3">Helix-turn-helix transcriptional regulator</fullName>
    </submittedName>
</protein>
<dbReference type="Pfam" id="PF01381">
    <property type="entry name" value="HTH_3"/>
    <property type="match status" value="1"/>
</dbReference>
<evidence type="ECO:0000259" key="2">
    <source>
        <dbReference type="PROSITE" id="PS50943"/>
    </source>
</evidence>
<evidence type="ECO:0000313" key="3">
    <source>
        <dbReference type="EMBL" id="QLJ99163.1"/>
    </source>
</evidence>
<feature type="domain" description="HTH cro/C1-type" evidence="2">
    <location>
        <begin position="12"/>
        <end position="66"/>
    </location>
</feature>
<dbReference type="Gene3D" id="1.10.260.40">
    <property type="entry name" value="lambda repressor-like DNA-binding domains"/>
    <property type="match status" value="1"/>
</dbReference>
<dbReference type="EMBL" id="CP058905">
    <property type="protein sequence ID" value="QLJ99163.1"/>
    <property type="molecule type" value="Genomic_DNA"/>
</dbReference>
<dbReference type="InterPro" id="IPR050807">
    <property type="entry name" value="TransReg_Diox_bact_type"/>
</dbReference>
<proteinExistence type="predicted"/>
<dbReference type="PROSITE" id="PS50943">
    <property type="entry name" value="HTH_CROC1"/>
    <property type="match status" value="1"/>
</dbReference>
<dbReference type="AlphaFoldDB" id="A0A7D6CD75"/>
<dbReference type="InterPro" id="IPR001387">
    <property type="entry name" value="Cro/C1-type_HTH"/>
</dbReference>
<dbReference type="PANTHER" id="PTHR46797:SF1">
    <property type="entry name" value="METHYLPHOSPHONATE SYNTHASE"/>
    <property type="match status" value="1"/>
</dbReference>
<dbReference type="PANTHER" id="PTHR46797">
    <property type="entry name" value="HTH-TYPE TRANSCRIPTIONAL REGULATOR"/>
    <property type="match status" value="1"/>
</dbReference>
<organism evidence="3">
    <name type="scientific">Micromonospora carbonacea</name>
    <dbReference type="NCBI Taxonomy" id="47853"/>
    <lineage>
        <taxon>Bacteria</taxon>
        <taxon>Bacillati</taxon>
        <taxon>Actinomycetota</taxon>
        <taxon>Actinomycetes</taxon>
        <taxon>Micromonosporales</taxon>
        <taxon>Micromonosporaceae</taxon>
        <taxon>Micromonospora</taxon>
    </lineage>
</organism>
<name>A0A7D6CD75_9ACTN</name>
<gene>
    <name evidence="3" type="ORF">HZU44_03025</name>
</gene>
<dbReference type="SUPFAM" id="SSF47413">
    <property type="entry name" value="lambda repressor-like DNA-binding domains"/>
    <property type="match status" value="1"/>
</dbReference>
<dbReference type="InterPro" id="IPR010982">
    <property type="entry name" value="Lambda_DNA-bd_dom_sf"/>
</dbReference>
<sequence>MSLLRRVIGGVLRRVRQRQGRTLREVAEAAGVSLPYLSEVERGRKEASSEVLAAICRALGIGLSDLLEEARDDLRRVERRLPAAPRAALARLDPVVPVGGETSPRPRLGFHADASAPQSGGTPRVQCPAPVSAGRVLRLGGVTPSAGGRLLHVGGAGFGAPVASVGGAVGHLGSAGHVWPIRLFASAPLRRPAARTARVLARRRARAGRRRLTVR</sequence>
<accession>A0A7D6CD75</accession>
<dbReference type="GO" id="GO:0005829">
    <property type="term" value="C:cytosol"/>
    <property type="evidence" value="ECO:0007669"/>
    <property type="project" value="TreeGrafter"/>
</dbReference>
<reference evidence="3" key="1">
    <citation type="submission" date="2020-08" db="EMBL/GenBank/DDBJ databases">
        <title>A bifunctional nitrone conjugated secondary metabolite targeting the ribosome.</title>
        <authorList>
            <person name="Limbrick E.M."/>
            <person name="Graf M."/>
            <person name="Derewacz D.K."/>
            <person name="Nguyen F."/>
            <person name="Spraggins J.M."/>
            <person name="Wieland M."/>
            <person name="Ynigez-Gutierrez A.E."/>
            <person name="Reisman B.J."/>
            <person name="Zinshteyn B."/>
            <person name="McCulloch K."/>
            <person name="Iverson T.M."/>
            <person name="Green R."/>
            <person name="Wilson D.N."/>
            <person name="Bachmann B.O."/>
        </authorList>
    </citation>
    <scope>NUCLEOTIDE SEQUENCE</scope>
    <source>
        <strain evidence="3">Africana</strain>
    </source>
</reference>
<dbReference type="SMART" id="SM00530">
    <property type="entry name" value="HTH_XRE"/>
    <property type="match status" value="1"/>
</dbReference>
<evidence type="ECO:0000256" key="1">
    <source>
        <dbReference type="ARBA" id="ARBA00023125"/>
    </source>
</evidence>
<keyword evidence="1" id="KW-0238">DNA-binding</keyword>
<dbReference type="GO" id="GO:0003700">
    <property type="term" value="F:DNA-binding transcription factor activity"/>
    <property type="evidence" value="ECO:0007669"/>
    <property type="project" value="TreeGrafter"/>
</dbReference>
<dbReference type="CDD" id="cd00093">
    <property type="entry name" value="HTH_XRE"/>
    <property type="match status" value="1"/>
</dbReference>
<dbReference type="GO" id="GO:0003677">
    <property type="term" value="F:DNA binding"/>
    <property type="evidence" value="ECO:0007669"/>
    <property type="project" value="UniProtKB-KW"/>
</dbReference>